<feature type="domain" description="MAM" evidence="3">
    <location>
        <begin position="23"/>
        <end position="81"/>
    </location>
</feature>
<evidence type="ECO:0000259" key="3">
    <source>
        <dbReference type="PROSITE" id="PS50060"/>
    </source>
</evidence>
<evidence type="ECO:0000313" key="4">
    <source>
        <dbReference type="EMBL" id="MED6260867.1"/>
    </source>
</evidence>
<evidence type="ECO:0000256" key="2">
    <source>
        <dbReference type="SAM" id="SignalP"/>
    </source>
</evidence>
<keyword evidence="2" id="KW-0732">Signal</keyword>
<name>A0ABU7CD35_9TELE</name>
<dbReference type="SUPFAM" id="SSF49899">
    <property type="entry name" value="Concanavalin A-like lectins/glucanases"/>
    <property type="match status" value="1"/>
</dbReference>
<evidence type="ECO:0000313" key="5">
    <source>
        <dbReference type="Proteomes" id="UP001345963"/>
    </source>
</evidence>
<comment type="caution">
    <text evidence="4">The sequence shown here is derived from an EMBL/GenBank/DDBJ whole genome shotgun (WGS) entry which is preliminary data.</text>
</comment>
<keyword evidence="5" id="KW-1185">Reference proteome</keyword>
<dbReference type="InterPro" id="IPR013320">
    <property type="entry name" value="ConA-like_dom_sf"/>
</dbReference>
<feature type="chain" id="PRO_5046748025" description="MAM domain-containing protein" evidence="2">
    <location>
        <begin position="20"/>
        <end position="81"/>
    </location>
</feature>
<accession>A0ABU7CD35</accession>
<dbReference type="Proteomes" id="UP001345963">
    <property type="component" value="Unassembled WGS sequence"/>
</dbReference>
<dbReference type="Gene3D" id="2.60.120.200">
    <property type="match status" value="1"/>
</dbReference>
<evidence type="ECO:0000256" key="1">
    <source>
        <dbReference type="SAM" id="MobiDB-lite"/>
    </source>
</evidence>
<feature type="region of interest" description="Disordered" evidence="1">
    <location>
        <begin position="50"/>
        <end position="81"/>
    </location>
</feature>
<reference evidence="4 5" key="1">
    <citation type="submission" date="2021-07" db="EMBL/GenBank/DDBJ databases">
        <authorList>
            <person name="Palmer J.M."/>
        </authorList>
    </citation>
    <scope>NUCLEOTIDE SEQUENCE [LARGE SCALE GENOMIC DNA]</scope>
    <source>
        <strain evidence="4 5">AT_MEX2019</strain>
        <tissue evidence="4">Muscle</tissue>
    </source>
</reference>
<feature type="signal peptide" evidence="2">
    <location>
        <begin position="1"/>
        <end position="19"/>
    </location>
</feature>
<gene>
    <name evidence="4" type="ORF">ATANTOWER_030463</name>
</gene>
<dbReference type="EMBL" id="JAHUTI010089330">
    <property type="protein sequence ID" value="MED6260867.1"/>
    <property type="molecule type" value="Genomic_DNA"/>
</dbReference>
<protein>
    <recommendedName>
        <fullName evidence="3">MAM domain-containing protein</fullName>
    </recommendedName>
</protein>
<organism evidence="4 5">
    <name type="scientific">Ataeniobius toweri</name>
    <dbReference type="NCBI Taxonomy" id="208326"/>
    <lineage>
        <taxon>Eukaryota</taxon>
        <taxon>Metazoa</taxon>
        <taxon>Chordata</taxon>
        <taxon>Craniata</taxon>
        <taxon>Vertebrata</taxon>
        <taxon>Euteleostomi</taxon>
        <taxon>Actinopterygii</taxon>
        <taxon>Neopterygii</taxon>
        <taxon>Teleostei</taxon>
        <taxon>Neoteleostei</taxon>
        <taxon>Acanthomorphata</taxon>
        <taxon>Ovalentaria</taxon>
        <taxon>Atherinomorphae</taxon>
        <taxon>Cyprinodontiformes</taxon>
        <taxon>Goodeidae</taxon>
        <taxon>Ataeniobius</taxon>
    </lineage>
</organism>
<proteinExistence type="predicted"/>
<sequence>MMMEFGHFILVIVKLDCRAANDGDCNFEKPLAACGYSQGRDDDLDWEQVNSREKTSSDPWMPLGKDGDVGQMMKRNHAENK</sequence>
<dbReference type="PROSITE" id="PS50060">
    <property type="entry name" value="MAM_2"/>
    <property type="match status" value="1"/>
</dbReference>
<dbReference type="InterPro" id="IPR000998">
    <property type="entry name" value="MAM_dom"/>
</dbReference>